<proteinExistence type="predicted"/>
<evidence type="ECO:0000313" key="1">
    <source>
        <dbReference type="EMBL" id="RNL37645.1"/>
    </source>
</evidence>
<gene>
    <name evidence="1" type="ORF">DMP10_07470</name>
</gene>
<dbReference type="PANTHER" id="PTHR32305">
    <property type="match status" value="1"/>
</dbReference>
<keyword evidence="2" id="KW-1185">Reference proteome</keyword>
<dbReference type="EMBL" id="QICA01000011">
    <property type="protein sequence ID" value="RNL37645.1"/>
    <property type="molecule type" value="Genomic_DNA"/>
</dbReference>
<dbReference type="InterPro" id="IPR050708">
    <property type="entry name" value="T6SS_VgrG/RHS"/>
</dbReference>
<sequence length="575" mass="61184">AAPKYADALAAAGLAPWEQRRAMALSGPALPMGAAVGLRPPLASPEAPGEEPPPLGVFGLRRGTVPTYSPYVQERWELVEYVNSTVLDDVAQPVWRESSAAGGLADVYGLSRLSTSGGSENLAIADTYLEDGLGSVSAVLREGGAVAASLSYSPWGEEELATESLPGYGDRFERPHYGYNAEQSSPEGGLQYLRARWYDPSMGAFGSRDTRLGDAADPATLNRYAYAGGNPVASCDPTGHESRVKYGGANANRIRRLASNPRRGAGASTGTWMSRNYTQKALSSKKPGLLTTRRVSNPVLASGGKRRAAVQSSAKSVVSTGVGKMQAWVAGQTTGRSLTSRLAAAKRSALYGQARRDRDRQMELFCTTAEYFGAPGKKNFDSDPHTTLDVMGMASGQLEPVGVAADLLNGVLYLVEGDFANAGISWTGAIPIVGTTATGARLSKKAYDALDIADEAEAVARATKKANVTTYGGEATDVVGNRRLQLNQSSSGLESVTRNQEAVINNRLYSGHAIDRMQDRGIMPSVVEEAIIHGKSRPDPNHADRVQYYDKKNGIQIVTSLEGKIITVEYNSRGW</sequence>
<dbReference type="Gene3D" id="2.180.10.10">
    <property type="entry name" value="RHS repeat-associated core"/>
    <property type="match status" value="1"/>
</dbReference>
<comment type="caution">
    <text evidence="1">The sequence shown here is derived from an EMBL/GenBank/DDBJ whole genome shotgun (WGS) entry which is preliminary data.</text>
</comment>
<feature type="non-terminal residue" evidence="1">
    <location>
        <position position="1"/>
    </location>
</feature>
<dbReference type="NCBIfam" id="TIGR03696">
    <property type="entry name" value="Rhs_assc_core"/>
    <property type="match status" value="1"/>
</dbReference>
<reference evidence="1 2" key="1">
    <citation type="journal article" date="2019" name="Microbiol. Resour. Announc.">
        <title>Draft Genome Sequences of Type Strains of Gordonibacter faecihominis, Paraeggerthella hongkongensis, Parvibacter caecicola,Slackia equolifaciens, Slackia faecicanis, and Slackia isoflavoniconvertens.</title>
        <authorList>
            <person name="Danylec N."/>
            <person name="Stoll D.A."/>
            <person name="Dotsch A."/>
            <person name="Huch M."/>
        </authorList>
    </citation>
    <scope>NUCLEOTIDE SEQUENCE [LARGE SCALE GENOMIC DNA]</scope>
    <source>
        <strain evidence="1 2">DSM 18785</strain>
    </source>
</reference>
<evidence type="ECO:0008006" key="3">
    <source>
        <dbReference type="Google" id="ProtNLM"/>
    </source>
</evidence>
<dbReference type="CDD" id="cd20745">
    <property type="entry name" value="FIX_RhsA_AHH_HNH-like"/>
    <property type="match status" value="1"/>
</dbReference>
<evidence type="ECO:0000313" key="2">
    <source>
        <dbReference type="Proteomes" id="UP000278327"/>
    </source>
</evidence>
<dbReference type="RefSeq" id="WP_123257185.1">
    <property type="nucleotide sequence ID" value="NZ_QICA01000011.1"/>
</dbReference>
<dbReference type="Proteomes" id="UP000278327">
    <property type="component" value="Unassembled WGS sequence"/>
</dbReference>
<dbReference type="PANTHER" id="PTHR32305:SF17">
    <property type="entry name" value="TRNA NUCLEASE WAPA"/>
    <property type="match status" value="1"/>
</dbReference>
<dbReference type="InterPro" id="IPR022385">
    <property type="entry name" value="Rhs_assc_core"/>
</dbReference>
<name>A0A3N0AS49_9ACTN</name>
<dbReference type="AlphaFoldDB" id="A0A3N0AS49"/>
<organism evidence="1 2">
    <name type="scientific">Adlercreutzia equolifaciens subsp. celatus DSM 18785</name>
    <dbReference type="NCBI Taxonomy" id="1121021"/>
    <lineage>
        <taxon>Bacteria</taxon>
        <taxon>Bacillati</taxon>
        <taxon>Actinomycetota</taxon>
        <taxon>Coriobacteriia</taxon>
        <taxon>Eggerthellales</taxon>
        <taxon>Eggerthellaceae</taxon>
        <taxon>Adlercreutzia</taxon>
    </lineage>
</organism>
<protein>
    <recommendedName>
        <fullName evidence="3">DUF4258 domain-containing protein</fullName>
    </recommendedName>
</protein>
<accession>A0A3N0AS49</accession>